<feature type="domain" description="DUF6824" evidence="2">
    <location>
        <begin position="170"/>
        <end position="252"/>
    </location>
</feature>
<reference evidence="3" key="1">
    <citation type="submission" date="2021-01" db="EMBL/GenBank/DDBJ databases">
        <authorList>
            <person name="Corre E."/>
            <person name="Pelletier E."/>
            <person name="Niang G."/>
            <person name="Scheremetjew M."/>
            <person name="Finn R."/>
            <person name="Kale V."/>
            <person name="Holt S."/>
            <person name="Cochrane G."/>
            <person name="Meng A."/>
            <person name="Brown T."/>
            <person name="Cohen L."/>
        </authorList>
    </citation>
    <scope>NUCLEOTIDE SEQUENCE</scope>
    <source>
        <strain evidence="3">Pop2</strain>
    </source>
</reference>
<dbReference type="Pfam" id="PF20710">
    <property type="entry name" value="DUF6824"/>
    <property type="match status" value="1"/>
</dbReference>
<accession>A0A6U3PH58</accession>
<evidence type="ECO:0000313" key="3">
    <source>
        <dbReference type="EMBL" id="CAD9316749.1"/>
    </source>
</evidence>
<dbReference type="InterPro" id="IPR049227">
    <property type="entry name" value="DUF6824"/>
</dbReference>
<sequence>MHYKSLNTALNPRETETLQYDMSPCTSRTIRAVVLNDALSQEATFSERKPIVEGQFDDAVDGQGQFDDASETEDEVFFPHRKNLLHQMNKQPLSLTPFNPSNEMFVDTVRSIKTYSISREALSTENHGIVAGKDSGIKMGNLTPIDPTDMSDTNNNRPLVVSESEITAQDVLCGRGGRTNHHFGNKYFRTLVDRARIHYAVAFKNKGAIAYAVVSEVKSRGGRFLKQDEGTGVWTEINDKKASQKTSQALREGLATKKRDAIRNSSAHSASKKKVQNK</sequence>
<gene>
    <name evidence="3" type="ORF">DBRI1063_LOCUS3156</name>
</gene>
<proteinExistence type="predicted"/>
<feature type="region of interest" description="Disordered" evidence="1">
    <location>
        <begin position="237"/>
        <end position="278"/>
    </location>
</feature>
<protein>
    <recommendedName>
        <fullName evidence="2">DUF6824 domain-containing protein</fullName>
    </recommendedName>
</protein>
<dbReference type="AlphaFoldDB" id="A0A6U3PH58"/>
<evidence type="ECO:0000259" key="2">
    <source>
        <dbReference type="Pfam" id="PF20710"/>
    </source>
</evidence>
<name>A0A6U3PH58_9STRA</name>
<organism evidence="3">
    <name type="scientific">Ditylum brightwellii</name>
    <dbReference type="NCBI Taxonomy" id="49249"/>
    <lineage>
        <taxon>Eukaryota</taxon>
        <taxon>Sar</taxon>
        <taxon>Stramenopiles</taxon>
        <taxon>Ochrophyta</taxon>
        <taxon>Bacillariophyta</taxon>
        <taxon>Mediophyceae</taxon>
        <taxon>Lithodesmiophycidae</taxon>
        <taxon>Lithodesmiales</taxon>
        <taxon>Lithodesmiaceae</taxon>
        <taxon>Ditylum</taxon>
    </lineage>
</organism>
<evidence type="ECO:0000256" key="1">
    <source>
        <dbReference type="SAM" id="MobiDB-lite"/>
    </source>
</evidence>
<dbReference type="EMBL" id="HBGN01004794">
    <property type="protein sequence ID" value="CAD9316749.1"/>
    <property type="molecule type" value="Transcribed_RNA"/>
</dbReference>